<reference evidence="1 2" key="1">
    <citation type="submission" date="2019-11" db="EMBL/GenBank/DDBJ databases">
        <title>Type strains purchased from KCTC, JCM and DSMZ.</title>
        <authorList>
            <person name="Lu H."/>
        </authorList>
    </citation>
    <scope>NUCLEOTIDE SEQUENCE [LARGE SCALE GENOMIC DNA]</scope>
    <source>
        <strain evidence="1 2">KCTC 42409</strain>
    </source>
</reference>
<organism evidence="1 2">
    <name type="scientific">Pseudoduganella ginsengisoli</name>
    <dbReference type="NCBI Taxonomy" id="1462440"/>
    <lineage>
        <taxon>Bacteria</taxon>
        <taxon>Pseudomonadati</taxon>
        <taxon>Pseudomonadota</taxon>
        <taxon>Betaproteobacteria</taxon>
        <taxon>Burkholderiales</taxon>
        <taxon>Oxalobacteraceae</taxon>
        <taxon>Telluria group</taxon>
        <taxon>Pseudoduganella</taxon>
    </lineage>
</organism>
<name>A0A6L6Q0C4_9BURK</name>
<evidence type="ECO:0000313" key="2">
    <source>
        <dbReference type="Proteomes" id="UP000484015"/>
    </source>
</evidence>
<gene>
    <name evidence="1" type="ORF">GM668_13425</name>
</gene>
<accession>A0A6L6Q0C4</accession>
<proteinExistence type="predicted"/>
<dbReference type="EMBL" id="WNLA01000007">
    <property type="protein sequence ID" value="MTW03085.1"/>
    <property type="molecule type" value="Genomic_DNA"/>
</dbReference>
<dbReference type="RefSeq" id="WP_155439462.1">
    <property type="nucleotide sequence ID" value="NZ_WNLA01000007.1"/>
</dbReference>
<dbReference type="AlphaFoldDB" id="A0A6L6Q0C4"/>
<keyword evidence="2" id="KW-1185">Reference proteome</keyword>
<comment type="caution">
    <text evidence="1">The sequence shown here is derived from an EMBL/GenBank/DDBJ whole genome shotgun (WGS) entry which is preliminary data.</text>
</comment>
<dbReference type="Proteomes" id="UP000484015">
    <property type="component" value="Unassembled WGS sequence"/>
</dbReference>
<protein>
    <submittedName>
        <fullName evidence="1">Uncharacterized protein</fullName>
    </submittedName>
</protein>
<evidence type="ECO:0000313" key="1">
    <source>
        <dbReference type="EMBL" id="MTW03085.1"/>
    </source>
</evidence>
<sequence length="55" mass="6214">MPALFGEVYIKKSWNARQGPCHSFQMAEMGRTIVLLGPGPNKKRRVDNPALFHSM</sequence>